<dbReference type="Gene3D" id="1.25.40.10">
    <property type="entry name" value="Tetratricopeptide repeat domain"/>
    <property type="match status" value="2"/>
</dbReference>
<dbReference type="STRING" id="29542.A6070_08840"/>
<keyword evidence="6" id="KW-1185">Reference proteome</keyword>
<dbReference type="PROSITE" id="PS50005">
    <property type="entry name" value="TPR"/>
    <property type="match status" value="3"/>
</dbReference>
<dbReference type="Pfam" id="PF13432">
    <property type="entry name" value="TPR_16"/>
    <property type="match status" value="1"/>
</dbReference>
<feature type="repeat" description="TPR" evidence="3">
    <location>
        <begin position="72"/>
        <end position="105"/>
    </location>
</feature>
<evidence type="ECO:0000256" key="3">
    <source>
        <dbReference type="PROSITE-ProRule" id="PRU00339"/>
    </source>
</evidence>
<reference evidence="5 6" key="1">
    <citation type="journal article" date="2017" name="Genome Announc.">
        <title>Complete Genome Sequences of Two Acetylene-Fermenting Pelobacter acetylenicus Strains.</title>
        <authorList>
            <person name="Sutton J.M."/>
            <person name="Baesman S.M."/>
            <person name="Fierst J.L."/>
            <person name="Poret-Peterson A.T."/>
            <person name="Oremland R.S."/>
            <person name="Dunlap D.S."/>
            <person name="Akob D.M."/>
        </authorList>
    </citation>
    <scope>NUCLEOTIDE SEQUENCE [LARGE SCALE GENOMIC DNA]</scope>
    <source>
        <strain evidence="5 6">DSM 3247</strain>
    </source>
</reference>
<dbReference type="InterPro" id="IPR050498">
    <property type="entry name" value="Ycf3"/>
</dbReference>
<keyword evidence="1" id="KW-0677">Repeat</keyword>
<protein>
    <submittedName>
        <fullName evidence="5">Uncharacterized protein</fullName>
    </submittedName>
</protein>
<feature type="repeat" description="TPR" evidence="3">
    <location>
        <begin position="210"/>
        <end position="243"/>
    </location>
</feature>
<accession>A0A1L3GCF5</accession>
<evidence type="ECO:0000313" key="5">
    <source>
        <dbReference type="EMBL" id="APG23622.1"/>
    </source>
</evidence>
<sequence>MRISGKIKFLKWCLLILPLLASGCAPAGGKGLSMSDNAQVQYTLGVAELKNNNPTSALASFLEAEKLDRRNPDIQEGLAQAYHRKKAYAEAEKHYLNAIRMRPDEPRFHNNIGTLYLDMQRPDEALTYLEKAVNNLLFPSPEIPLTGIGIARFLKSDYLGAVSAYREALGKNPQYVEAYLRLGEVLSVLGQVDRALVEYRKALVLSPQYGRLHFLMGLAFMKNGDMQKARQSFTRVTELIPESELGLRAGDYLDMLQ</sequence>
<dbReference type="Pfam" id="PF13414">
    <property type="entry name" value="TPR_11"/>
    <property type="match status" value="1"/>
</dbReference>
<dbReference type="PANTHER" id="PTHR44858">
    <property type="entry name" value="TETRATRICOPEPTIDE REPEAT PROTEIN 6"/>
    <property type="match status" value="1"/>
</dbReference>
<feature type="repeat" description="TPR" evidence="3">
    <location>
        <begin position="176"/>
        <end position="209"/>
    </location>
</feature>
<keyword evidence="4" id="KW-0732">Signal</keyword>
<dbReference type="PROSITE" id="PS51257">
    <property type="entry name" value="PROKAR_LIPOPROTEIN"/>
    <property type="match status" value="1"/>
</dbReference>
<feature type="signal peptide" evidence="4">
    <location>
        <begin position="1"/>
        <end position="27"/>
    </location>
</feature>
<dbReference type="InterPro" id="IPR011990">
    <property type="entry name" value="TPR-like_helical_dom_sf"/>
</dbReference>
<proteinExistence type="predicted"/>
<dbReference type="AlphaFoldDB" id="A0A1L3GCF5"/>
<evidence type="ECO:0000313" key="6">
    <source>
        <dbReference type="Proteomes" id="UP000182264"/>
    </source>
</evidence>
<organism evidence="5 6">
    <name type="scientific">Syntrophotalea acetylenica</name>
    <name type="common">Pelobacter acetylenicus</name>
    <dbReference type="NCBI Taxonomy" id="29542"/>
    <lineage>
        <taxon>Bacteria</taxon>
        <taxon>Pseudomonadati</taxon>
        <taxon>Thermodesulfobacteriota</taxon>
        <taxon>Desulfuromonadia</taxon>
        <taxon>Desulfuromonadales</taxon>
        <taxon>Syntrophotaleaceae</taxon>
        <taxon>Syntrophotalea</taxon>
    </lineage>
</organism>
<evidence type="ECO:0000256" key="2">
    <source>
        <dbReference type="ARBA" id="ARBA00022803"/>
    </source>
</evidence>
<gene>
    <name evidence="5" type="ORF">A7E75_00235</name>
</gene>
<dbReference type="InterPro" id="IPR019734">
    <property type="entry name" value="TPR_rpt"/>
</dbReference>
<dbReference type="EMBL" id="CP015518">
    <property type="protein sequence ID" value="APG23622.1"/>
    <property type="molecule type" value="Genomic_DNA"/>
</dbReference>
<dbReference type="SMART" id="SM00028">
    <property type="entry name" value="TPR"/>
    <property type="match status" value="6"/>
</dbReference>
<dbReference type="PROSITE" id="PS50293">
    <property type="entry name" value="TPR_REGION"/>
    <property type="match status" value="1"/>
</dbReference>
<name>A0A1L3GCF5_SYNAC</name>
<evidence type="ECO:0000256" key="4">
    <source>
        <dbReference type="SAM" id="SignalP"/>
    </source>
</evidence>
<keyword evidence="2 3" id="KW-0802">TPR repeat</keyword>
<dbReference type="OrthoDB" id="9815059at2"/>
<dbReference type="SUPFAM" id="SSF48452">
    <property type="entry name" value="TPR-like"/>
    <property type="match status" value="1"/>
</dbReference>
<feature type="chain" id="PRO_5013381005" evidence="4">
    <location>
        <begin position="28"/>
        <end position="257"/>
    </location>
</feature>
<dbReference type="Pfam" id="PF13181">
    <property type="entry name" value="TPR_8"/>
    <property type="match status" value="1"/>
</dbReference>
<dbReference type="Proteomes" id="UP000182264">
    <property type="component" value="Chromosome"/>
</dbReference>
<dbReference type="PANTHER" id="PTHR44858:SF1">
    <property type="entry name" value="UDP-N-ACETYLGLUCOSAMINE--PEPTIDE N-ACETYLGLUCOSAMINYLTRANSFERASE SPINDLY-RELATED"/>
    <property type="match status" value="1"/>
</dbReference>
<dbReference type="KEGG" id="pace:A6070_08840"/>
<evidence type="ECO:0000256" key="1">
    <source>
        <dbReference type="ARBA" id="ARBA00022737"/>
    </source>
</evidence>
<dbReference type="RefSeq" id="WP_072285435.1">
    <property type="nucleotide sequence ID" value="NZ_CP015455.1"/>
</dbReference>